<dbReference type="InterPro" id="IPR003313">
    <property type="entry name" value="AraC-bd"/>
</dbReference>
<keyword evidence="3" id="KW-0804">Transcription</keyword>
<dbReference type="InterPro" id="IPR018060">
    <property type="entry name" value="HTH_AraC"/>
</dbReference>
<dbReference type="Gene3D" id="1.10.10.60">
    <property type="entry name" value="Homeodomain-like"/>
    <property type="match status" value="1"/>
</dbReference>
<dbReference type="RefSeq" id="WP_186912349.1">
    <property type="nucleotide sequence ID" value="NZ_JACOFV010000008.1"/>
</dbReference>
<dbReference type="GO" id="GO:0043565">
    <property type="term" value="F:sequence-specific DNA binding"/>
    <property type="evidence" value="ECO:0007669"/>
    <property type="project" value="InterPro"/>
</dbReference>
<dbReference type="GO" id="GO:0003700">
    <property type="term" value="F:DNA-binding transcription factor activity"/>
    <property type="evidence" value="ECO:0007669"/>
    <property type="project" value="InterPro"/>
</dbReference>
<evidence type="ECO:0000256" key="1">
    <source>
        <dbReference type="ARBA" id="ARBA00023015"/>
    </source>
</evidence>
<proteinExistence type="predicted"/>
<dbReference type="SUPFAM" id="SSF46689">
    <property type="entry name" value="Homeodomain-like"/>
    <property type="match status" value="2"/>
</dbReference>
<dbReference type="EMBL" id="JACOFV010000008">
    <property type="protein sequence ID" value="MBC3862422.1"/>
    <property type="molecule type" value="Genomic_DNA"/>
</dbReference>
<evidence type="ECO:0000313" key="5">
    <source>
        <dbReference type="EMBL" id="MBC3862422.1"/>
    </source>
</evidence>
<comment type="caution">
    <text evidence="5">The sequence shown here is derived from an EMBL/GenBank/DDBJ whole genome shotgun (WGS) entry which is preliminary data.</text>
</comment>
<dbReference type="InterPro" id="IPR050204">
    <property type="entry name" value="AraC_XylS_family_regulators"/>
</dbReference>
<feature type="domain" description="HTH araC/xylS-type" evidence="4">
    <location>
        <begin position="178"/>
        <end position="275"/>
    </location>
</feature>
<dbReference type="AlphaFoldDB" id="A0A923KIC5"/>
<name>A0A923KIC5_9BURK</name>
<dbReference type="Pfam" id="PF02311">
    <property type="entry name" value="AraC_binding"/>
    <property type="match status" value="1"/>
</dbReference>
<sequence>MTVIDTDIFSEFGELVEFNSALHRDDVELLRAQIVRKVFSPHVHDGYVIGVVETGVERFHWRGAERYATTTDLVFINPDQMHTGGAAERHGVTYRNIFVSTDAMKKITGSTIYFPEPVVHDPMLGKRLKLALDTLARTTEPLAYDSIMEALIFDIAERYGRGLRSEVAEGLHDFPRISTIIQYVDANLGETLRVDELADIANMSRFHFIRRFRKSIGVTPIAFVQARRTSMAKSLLRQGGNLSSIALITGFADQSHLTRWLKACYGVTPAVYRENNKLTMP</sequence>
<evidence type="ECO:0000256" key="3">
    <source>
        <dbReference type="ARBA" id="ARBA00023163"/>
    </source>
</evidence>
<reference evidence="5" key="1">
    <citation type="submission" date="2020-08" db="EMBL/GenBank/DDBJ databases">
        <title>Novel species isolated from subtropical streams in China.</title>
        <authorList>
            <person name="Lu H."/>
        </authorList>
    </citation>
    <scope>NUCLEOTIDE SEQUENCE</scope>
    <source>
        <strain evidence="5">KACC 12607</strain>
    </source>
</reference>
<keyword evidence="1" id="KW-0805">Transcription regulation</keyword>
<evidence type="ECO:0000256" key="2">
    <source>
        <dbReference type="ARBA" id="ARBA00023125"/>
    </source>
</evidence>
<dbReference type="PANTHER" id="PTHR46796">
    <property type="entry name" value="HTH-TYPE TRANSCRIPTIONAL ACTIVATOR RHAS-RELATED"/>
    <property type="match status" value="1"/>
</dbReference>
<dbReference type="Pfam" id="PF12833">
    <property type="entry name" value="HTH_18"/>
    <property type="match status" value="1"/>
</dbReference>
<dbReference type="PANTHER" id="PTHR46796:SF2">
    <property type="entry name" value="TRANSCRIPTIONAL REGULATORY PROTEIN"/>
    <property type="match status" value="1"/>
</dbReference>
<gene>
    <name evidence="5" type="ORF">H8K32_09960</name>
</gene>
<dbReference type="SMART" id="SM00342">
    <property type="entry name" value="HTH_ARAC"/>
    <property type="match status" value="1"/>
</dbReference>
<evidence type="ECO:0000313" key="6">
    <source>
        <dbReference type="Proteomes" id="UP000634011"/>
    </source>
</evidence>
<evidence type="ECO:0000259" key="4">
    <source>
        <dbReference type="PROSITE" id="PS01124"/>
    </source>
</evidence>
<dbReference type="SUPFAM" id="SSF51215">
    <property type="entry name" value="Regulatory protein AraC"/>
    <property type="match status" value="1"/>
</dbReference>
<keyword evidence="2" id="KW-0238">DNA-binding</keyword>
<organism evidence="5 6">
    <name type="scientific">Undibacterium jejuense</name>
    <dbReference type="NCBI Taxonomy" id="1344949"/>
    <lineage>
        <taxon>Bacteria</taxon>
        <taxon>Pseudomonadati</taxon>
        <taxon>Pseudomonadota</taxon>
        <taxon>Betaproteobacteria</taxon>
        <taxon>Burkholderiales</taxon>
        <taxon>Oxalobacteraceae</taxon>
        <taxon>Undibacterium</taxon>
    </lineage>
</organism>
<dbReference type="InterPro" id="IPR037923">
    <property type="entry name" value="HTH-like"/>
</dbReference>
<dbReference type="PROSITE" id="PS01124">
    <property type="entry name" value="HTH_ARAC_FAMILY_2"/>
    <property type="match status" value="1"/>
</dbReference>
<dbReference type="InterPro" id="IPR009057">
    <property type="entry name" value="Homeodomain-like_sf"/>
</dbReference>
<protein>
    <submittedName>
        <fullName evidence="5">AraC family transcriptional regulator</fullName>
    </submittedName>
</protein>
<dbReference type="Proteomes" id="UP000634011">
    <property type="component" value="Unassembled WGS sequence"/>
</dbReference>
<keyword evidence="6" id="KW-1185">Reference proteome</keyword>
<accession>A0A923KIC5</accession>